<reference evidence="2 3" key="1">
    <citation type="journal article" date="2015" name="PLoS ONE">
        <title>Rice-Infecting Pseudomonas Genomes Are Highly Accessorized and Harbor Multiple Putative Virulence Mechanisms to Cause Sheath Brown Rot.</title>
        <authorList>
            <person name="Quibod I.L."/>
            <person name="Grande G."/>
            <person name="Oreiro E.G."/>
            <person name="Borja F.N."/>
            <person name="Dossa G.S."/>
            <person name="Mauleon R."/>
            <person name="Cruz C.V."/>
            <person name="Oliva R."/>
        </authorList>
    </citation>
    <scope>NUCLEOTIDE SEQUENCE [LARGE SCALE GENOMIC DNA]</scope>
    <source>
        <strain evidence="2 3">IRRI 6609</strain>
    </source>
</reference>
<dbReference type="Proteomes" id="UP000037931">
    <property type="component" value="Unassembled WGS sequence"/>
</dbReference>
<organism evidence="2 3">
    <name type="scientific">Pseudomonas asplenii</name>
    <dbReference type="NCBI Taxonomy" id="53407"/>
    <lineage>
        <taxon>Bacteria</taxon>
        <taxon>Pseudomonadati</taxon>
        <taxon>Pseudomonadota</taxon>
        <taxon>Gammaproteobacteria</taxon>
        <taxon>Pseudomonadales</taxon>
        <taxon>Pseudomonadaceae</taxon>
        <taxon>Pseudomonas</taxon>
    </lineage>
</organism>
<dbReference type="STRING" id="50340.PF66_01730"/>
<dbReference type="RefSeq" id="WP_054062438.1">
    <property type="nucleotide sequence ID" value="NZ_JSYZ01000005.1"/>
</dbReference>
<gene>
    <name evidence="2" type="ORF">PF66_01730</name>
</gene>
<accession>A0A0M9GIF7</accession>
<proteinExistence type="predicted"/>
<dbReference type="EMBL" id="JSYZ01000005">
    <property type="protein sequence ID" value="KPA91707.1"/>
    <property type="molecule type" value="Genomic_DNA"/>
</dbReference>
<sequence>MRHSSTRLIKVYYRPIEAAIRWSNLHRFEYQILACLRDRPRPTPEDFPRWPDLLLKADRIFDALLNGDLPYGKAGITCDDPTLLDDPDLTVRHVDLRTWLEKHYPDDRPRFLFSPPGRRWLSQATIQELLNDHRNLAQRLNDTTTQCLALKQENTALTQQVADLQQQLQPDHLSDRSRSTLLNIIGGLLTALRGRSPTGMPFTRYESDSAIMELIIAHHLGHIGISERSMQKHFAAARRSLAS</sequence>
<comment type="caution">
    <text evidence="2">The sequence shown here is derived from an EMBL/GenBank/DDBJ whole genome shotgun (WGS) entry which is preliminary data.</text>
</comment>
<evidence type="ECO:0008006" key="4">
    <source>
        <dbReference type="Google" id="ProtNLM"/>
    </source>
</evidence>
<evidence type="ECO:0000313" key="2">
    <source>
        <dbReference type="EMBL" id="KPA91707.1"/>
    </source>
</evidence>
<dbReference type="PATRIC" id="fig|50340.43.peg.4987"/>
<dbReference type="AlphaFoldDB" id="A0A0M9GIF7"/>
<evidence type="ECO:0000313" key="3">
    <source>
        <dbReference type="Proteomes" id="UP000037931"/>
    </source>
</evidence>
<protein>
    <recommendedName>
        <fullName evidence="4">Receptor protein-tyrosine kinase</fullName>
    </recommendedName>
</protein>
<keyword evidence="3" id="KW-1185">Reference proteome</keyword>
<dbReference type="OrthoDB" id="5773058at2"/>
<keyword evidence="1" id="KW-0175">Coiled coil</keyword>
<feature type="coiled-coil region" evidence="1">
    <location>
        <begin position="126"/>
        <end position="167"/>
    </location>
</feature>
<name>A0A0M9GIF7_9PSED</name>
<evidence type="ECO:0000256" key="1">
    <source>
        <dbReference type="SAM" id="Coils"/>
    </source>
</evidence>